<sequence>MQILLVSTIGVGISAAHRKVAAAKVIGNGSTKTVAVLFFHIAVLVFTLILQGQIQAIHDAEEVGVTVSCQAAGTFGHKVIGLCGGVAAEFREHIGPCFHVIQRTQVTTIIKRAKIF</sequence>
<protein>
    <submittedName>
        <fullName evidence="2">Uncharacterized protein</fullName>
    </submittedName>
</protein>
<organism evidence="2">
    <name type="scientific">bioreactor metagenome</name>
    <dbReference type="NCBI Taxonomy" id="1076179"/>
    <lineage>
        <taxon>unclassified sequences</taxon>
        <taxon>metagenomes</taxon>
        <taxon>ecological metagenomes</taxon>
    </lineage>
</organism>
<proteinExistence type="predicted"/>
<keyword evidence="1" id="KW-0472">Membrane</keyword>
<evidence type="ECO:0000256" key="1">
    <source>
        <dbReference type="SAM" id="Phobius"/>
    </source>
</evidence>
<keyword evidence="1" id="KW-1133">Transmembrane helix</keyword>
<comment type="caution">
    <text evidence="2">The sequence shown here is derived from an EMBL/GenBank/DDBJ whole genome shotgun (WGS) entry which is preliminary data.</text>
</comment>
<dbReference type="AlphaFoldDB" id="A0A645E1Z2"/>
<evidence type="ECO:0000313" key="2">
    <source>
        <dbReference type="EMBL" id="MPM95804.1"/>
    </source>
</evidence>
<feature type="transmembrane region" description="Helical" evidence="1">
    <location>
        <begin position="32"/>
        <end position="50"/>
    </location>
</feature>
<name>A0A645E1Z2_9ZZZZ</name>
<accession>A0A645E1Z2</accession>
<gene>
    <name evidence="2" type="ORF">SDC9_142959</name>
</gene>
<dbReference type="EMBL" id="VSSQ01042254">
    <property type="protein sequence ID" value="MPM95804.1"/>
    <property type="molecule type" value="Genomic_DNA"/>
</dbReference>
<keyword evidence="1" id="KW-0812">Transmembrane</keyword>
<reference evidence="2" key="1">
    <citation type="submission" date="2019-08" db="EMBL/GenBank/DDBJ databases">
        <authorList>
            <person name="Kucharzyk K."/>
            <person name="Murdoch R.W."/>
            <person name="Higgins S."/>
            <person name="Loffler F."/>
        </authorList>
    </citation>
    <scope>NUCLEOTIDE SEQUENCE</scope>
</reference>